<dbReference type="EMBL" id="SJPJ01000002">
    <property type="protein sequence ID" value="TWT76746.1"/>
    <property type="molecule type" value="Genomic_DNA"/>
</dbReference>
<sequence length="103" mass="10912" precursor="true">MLRFSYAALVTIAILSPVSAIAAETTTKVGEKAPTSIVATFVVGPLSKSNVTNAYPALGHRGLRKIAVFTRDGSTPNFRVVELGKRFGPHPESPKWLATSATT</sequence>
<dbReference type="RefSeq" id="WP_146404474.1">
    <property type="nucleotide sequence ID" value="NZ_SJPJ01000002.1"/>
</dbReference>
<feature type="chain" id="PRO_5022930419" evidence="1">
    <location>
        <begin position="23"/>
        <end position="103"/>
    </location>
</feature>
<dbReference type="Proteomes" id="UP000315010">
    <property type="component" value="Unassembled WGS sequence"/>
</dbReference>
<keyword evidence="3" id="KW-1185">Reference proteome</keyword>
<comment type="caution">
    <text evidence="2">The sequence shown here is derived from an EMBL/GenBank/DDBJ whole genome shotgun (WGS) entry which is preliminary data.</text>
</comment>
<evidence type="ECO:0000313" key="2">
    <source>
        <dbReference type="EMBL" id="TWT76746.1"/>
    </source>
</evidence>
<reference evidence="2 3" key="1">
    <citation type="submission" date="2019-02" db="EMBL/GenBank/DDBJ databases">
        <title>Deep-cultivation of Planctomycetes and their phenomic and genomic characterization uncovers novel biology.</title>
        <authorList>
            <person name="Wiegand S."/>
            <person name="Jogler M."/>
            <person name="Boedeker C."/>
            <person name="Pinto D."/>
            <person name="Vollmers J."/>
            <person name="Rivas-Marin E."/>
            <person name="Kohn T."/>
            <person name="Peeters S.H."/>
            <person name="Heuer A."/>
            <person name="Rast P."/>
            <person name="Oberbeckmann S."/>
            <person name="Bunk B."/>
            <person name="Jeske O."/>
            <person name="Meyerdierks A."/>
            <person name="Storesund J.E."/>
            <person name="Kallscheuer N."/>
            <person name="Luecker S."/>
            <person name="Lage O.M."/>
            <person name="Pohl T."/>
            <person name="Merkel B.J."/>
            <person name="Hornburger P."/>
            <person name="Mueller R.-W."/>
            <person name="Bruemmer F."/>
            <person name="Labrenz M."/>
            <person name="Spormann A.M."/>
            <person name="Op Den Camp H."/>
            <person name="Overmann J."/>
            <person name="Amann R."/>
            <person name="Jetten M.S.M."/>
            <person name="Mascher T."/>
            <person name="Medema M.H."/>
            <person name="Devos D.P."/>
            <person name="Kaster A.-K."/>
            <person name="Ovreas L."/>
            <person name="Rohde M."/>
            <person name="Galperin M.Y."/>
            <person name="Jogler C."/>
        </authorList>
    </citation>
    <scope>NUCLEOTIDE SEQUENCE [LARGE SCALE GENOMIC DNA]</scope>
    <source>
        <strain evidence="2 3">CA13</strain>
    </source>
</reference>
<keyword evidence="1" id="KW-0732">Signal</keyword>
<feature type="signal peptide" evidence="1">
    <location>
        <begin position="1"/>
        <end position="22"/>
    </location>
</feature>
<dbReference type="AlphaFoldDB" id="A0A5C5YPB6"/>
<evidence type="ECO:0000256" key="1">
    <source>
        <dbReference type="SAM" id="SignalP"/>
    </source>
</evidence>
<protein>
    <submittedName>
        <fullName evidence="2">Uncharacterized protein</fullName>
    </submittedName>
</protein>
<organism evidence="2 3">
    <name type="scientific">Novipirellula herctigrandis</name>
    <dbReference type="NCBI Taxonomy" id="2527986"/>
    <lineage>
        <taxon>Bacteria</taxon>
        <taxon>Pseudomonadati</taxon>
        <taxon>Planctomycetota</taxon>
        <taxon>Planctomycetia</taxon>
        <taxon>Pirellulales</taxon>
        <taxon>Pirellulaceae</taxon>
        <taxon>Novipirellula</taxon>
    </lineage>
</organism>
<accession>A0A5C5YPB6</accession>
<proteinExistence type="predicted"/>
<gene>
    <name evidence="2" type="ORF">CA13_72440</name>
</gene>
<name>A0A5C5YPB6_9BACT</name>
<evidence type="ECO:0000313" key="3">
    <source>
        <dbReference type="Proteomes" id="UP000315010"/>
    </source>
</evidence>